<sequence length="198" mass="21287">MSQGTRLEGPSTAVGGEKLNTKSGGPSLFRHRHSPNSESHHHCQSGPESSPHLQLRATCAPLLSRPRALEVPTANPYRCLGGEDSRPGTAPLCFWPVSGPALPRMALSVNEARSAPARSAPCPVSSTKPARLTDPLLQERPVINFSLDSKRGVDNEFTDKDDAPRGEGETGGGARSTLRARVSRLPSMCIRSWRRHLG</sequence>
<evidence type="ECO:0000313" key="3">
    <source>
        <dbReference type="Proteomes" id="UP001066276"/>
    </source>
</evidence>
<gene>
    <name evidence="2" type="ORF">NDU88_003048</name>
</gene>
<dbReference type="EMBL" id="JANPWB010000011">
    <property type="protein sequence ID" value="KAJ1124599.1"/>
    <property type="molecule type" value="Genomic_DNA"/>
</dbReference>
<comment type="caution">
    <text evidence="2">The sequence shown here is derived from an EMBL/GenBank/DDBJ whole genome shotgun (WGS) entry which is preliminary data.</text>
</comment>
<dbReference type="AlphaFoldDB" id="A0AAV7PBT6"/>
<reference evidence="2" key="1">
    <citation type="journal article" date="2022" name="bioRxiv">
        <title>Sequencing and chromosome-scale assembly of the giantPleurodeles waltlgenome.</title>
        <authorList>
            <person name="Brown T."/>
            <person name="Elewa A."/>
            <person name="Iarovenko S."/>
            <person name="Subramanian E."/>
            <person name="Araus A.J."/>
            <person name="Petzold A."/>
            <person name="Susuki M."/>
            <person name="Suzuki K.-i.T."/>
            <person name="Hayashi T."/>
            <person name="Toyoda A."/>
            <person name="Oliveira C."/>
            <person name="Osipova E."/>
            <person name="Leigh N.D."/>
            <person name="Simon A."/>
            <person name="Yun M.H."/>
        </authorList>
    </citation>
    <scope>NUCLEOTIDE SEQUENCE</scope>
    <source>
        <strain evidence="2">20211129_DDA</strain>
        <tissue evidence="2">Liver</tissue>
    </source>
</reference>
<proteinExistence type="predicted"/>
<organism evidence="2 3">
    <name type="scientific">Pleurodeles waltl</name>
    <name type="common">Iberian ribbed newt</name>
    <dbReference type="NCBI Taxonomy" id="8319"/>
    <lineage>
        <taxon>Eukaryota</taxon>
        <taxon>Metazoa</taxon>
        <taxon>Chordata</taxon>
        <taxon>Craniata</taxon>
        <taxon>Vertebrata</taxon>
        <taxon>Euteleostomi</taxon>
        <taxon>Amphibia</taxon>
        <taxon>Batrachia</taxon>
        <taxon>Caudata</taxon>
        <taxon>Salamandroidea</taxon>
        <taxon>Salamandridae</taxon>
        <taxon>Pleurodelinae</taxon>
        <taxon>Pleurodeles</taxon>
    </lineage>
</organism>
<feature type="region of interest" description="Disordered" evidence="1">
    <location>
        <begin position="1"/>
        <end position="54"/>
    </location>
</feature>
<keyword evidence="3" id="KW-1185">Reference proteome</keyword>
<dbReference type="Proteomes" id="UP001066276">
    <property type="component" value="Chromosome 7"/>
</dbReference>
<evidence type="ECO:0000313" key="2">
    <source>
        <dbReference type="EMBL" id="KAJ1124599.1"/>
    </source>
</evidence>
<name>A0AAV7PBT6_PLEWA</name>
<protein>
    <submittedName>
        <fullName evidence="2">Uncharacterized protein</fullName>
    </submittedName>
</protein>
<evidence type="ECO:0000256" key="1">
    <source>
        <dbReference type="SAM" id="MobiDB-lite"/>
    </source>
</evidence>
<feature type="region of interest" description="Disordered" evidence="1">
    <location>
        <begin position="153"/>
        <end position="178"/>
    </location>
</feature>
<feature type="compositionally biased region" description="Basic and acidic residues" evidence="1">
    <location>
        <begin position="153"/>
        <end position="168"/>
    </location>
</feature>
<accession>A0AAV7PBT6</accession>